<proteinExistence type="predicted"/>
<protein>
    <recommendedName>
        <fullName evidence="4">DUF2127 domain-containing protein</fullName>
    </recommendedName>
</protein>
<dbReference type="Pfam" id="PF09900">
    <property type="entry name" value="DUF2127"/>
    <property type="match status" value="1"/>
</dbReference>
<evidence type="ECO:0000256" key="1">
    <source>
        <dbReference type="SAM" id="Phobius"/>
    </source>
</evidence>
<dbReference type="EMBL" id="AWWI01000180">
    <property type="protein sequence ID" value="PIL14845.1"/>
    <property type="molecule type" value="Genomic_DNA"/>
</dbReference>
<dbReference type="AlphaFoldDB" id="A0A2G8QZW9"/>
<evidence type="ECO:0000313" key="3">
    <source>
        <dbReference type="Proteomes" id="UP000231259"/>
    </source>
</evidence>
<evidence type="ECO:0008006" key="4">
    <source>
        <dbReference type="Google" id="ProtNLM"/>
    </source>
</evidence>
<dbReference type="InterPro" id="IPR021125">
    <property type="entry name" value="DUF2127"/>
</dbReference>
<dbReference type="RefSeq" id="WP_180287578.1">
    <property type="nucleotide sequence ID" value="NZ_AWWI01000180.1"/>
</dbReference>
<keyword evidence="1" id="KW-0472">Membrane</keyword>
<accession>A0A2G8QZW9</accession>
<evidence type="ECO:0000313" key="2">
    <source>
        <dbReference type="EMBL" id="PIL14845.1"/>
    </source>
</evidence>
<feature type="transmembrane region" description="Helical" evidence="1">
    <location>
        <begin position="85"/>
        <end position="107"/>
    </location>
</feature>
<feature type="transmembrane region" description="Helical" evidence="1">
    <location>
        <begin position="114"/>
        <end position="132"/>
    </location>
</feature>
<gene>
    <name evidence="2" type="ORF">P775_26435</name>
</gene>
<feature type="transmembrane region" description="Helical" evidence="1">
    <location>
        <begin position="138"/>
        <end position="159"/>
    </location>
</feature>
<reference evidence="2 3" key="1">
    <citation type="submission" date="2013-09" db="EMBL/GenBank/DDBJ databases">
        <title>Genome sequencing of Phaeobacter antarcticus sp. nov. SM1211.</title>
        <authorList>
            <person name="Zhang X.-Y."/>
            <person name="Liu C."/>
            <person name="Chen X.-L."/>
            <person name="Xie B.-B."/>
            <person name="Qin Q.-L."/>
            <person name="Rong J.-C."/>
            <person name="Zhang Y.-Z."/>
        </authorList>
    </citation>
    <scope>NUCLEOTIDE SEQUENCE [LARGE SCALE GENOMIC DNA]</scope>
    <source>
        <strain evidence="2 3">SM1211</strain>
    </source>
</reference>
<organism evidence="2 3">
    <name type="scientific">Puniceibacterium antarcticum</name>
    <dbReference type="NCBI Taxonomy" id="1206336"/>
    <lineage>
        <taxon>Bacteria</taxon>
        <taxon>Pseudomonadati</taxon>
        <taxon>Pseudomonadota</taxon>
        <taxon>Alphaproteobacteria</taxon>
        <taxon>Rhodobacterales</taxon>
        <taxon>Paracoccaceae</taxon>
        <taxon>Puniceibacterium</taxon>
    </lineage>
</organism>
<dbReference type="Proteomes" id="UP000231259">
    <property type="component" value="Unassembled WGS sequence"/>
</dbReference>
<keyword evidence="1" id="KW-0812">Transmembrane</keyword>
<keyword evidence="1" id="KW-1133">Transmembrane helix</keyword>
<feature type="transmembrane region" description="Helical" evidence="1">
    <location>
        <begin position="21"/>
        <end position="43"/>
    </location>
</feature>
<name>A0A2G8QZW9_9RHOB</name>
<keyword evidence="3" id="KW-1185">Reference proteome</keyword>
<comment type="caution">
    <text evidence="2">The sequence shown here is derived from an EMBL/GenBank/DDBJ whole genome shotgun (WGS) entry which is preliminary data.</text>
</comment>
<sequence>MTAELQPLPRGPGAIASLYRLGLLSKASVGLLQFCAGLGLWLAPADSLVRLVSGISQARLLQSPLHFLMPALNTWALALPAQTNAFYALYLMGHGALSFGVITAIFLRLRHAYPVAMAVLLGLVLYQLAEYLHTRDTALLFLSGIDLIVISLISVERFFSPHSSH</sequence>